<dbReference type="EMBL" id="ARYC01007050">
    <property type="protein sequence ID" value="KEJ82682.1"/>
    <property type="molecule type" value="Genomic_DNA"/>
</dbReference>
<name>A0A073IB95_9SPIT</name>
<reference evidence="2" key="1">
    <citation type="journal article" date="2014" name="Cell">
        <title>The Architecture of a Scrambled Genome Reveals Massive Levels of Genomic Rearrangement during Development.</title>
        <authorList>
            <person name="Chen X."/>
            <person name="Bracht J.R."/>
            <person name="Goldman A.D."/>
            <person name="Dolzhenko E."/>
            <person name="Clay D.M."/>
            <person name="Swart E.C."/>
            <person name="Perlman D.H."/>
            <person name="Doak T.G."/>
            <person name="Stuart A."/>
            <person name="Amemiya C.T."/>
            <person name="Sebra R.P."/>
            <person name="Landweber L.F."/>
        </authorList>
    </citation>
    <scope>NUCLEOTIDE SEQUENCE [LARGE SCALE GENOMIC DNA]</scope>
    <source>
        <strain evidence="2">JRB310</strain>
    </source>
</reference>
<accession>A0A073IB95</accession>
<protein>
    <submittedName>
        <fullName evidence="1">Uncharacterized protein</fullName>
    </submittedName>
</protein>
<evidence type="ECO:0000313" key="2">
    <source>
        <dbReference type="Proteomes" id="UP000053232"/>
    </source>
</evidence>
<evidence type="ECO:0000313" key="1">
    <source>
        <dbReference type="EMBL" id="KEJ82682.1"/>
    </source>
</evidence>
<proteinExistence type="predicted"/>
<gene>
    <name evidence="1" type="ORF">OXYTRIMIC_436</name>
</gene>
<sequence length="257" mass="30836">MPGQERFKGFFYMEKILKKIQKQTKQVKGITINQERLEPGEEIKRKIVEYYTQLYRDNRECKSRETSKKDAIMIDEQQKSKFCEEQEAERSIREFNFFNKAKVPDGFDGKMLLKSQKITKTVSRKIAQWLNQGQIPDYIEEGRLILKQSRRKSRQREANLLVDLQMAYNSVWKDKLQQILRKRIVSQKKTQKQLAQLKHYTKATRLSLKKRRQQRDKGQLKEVDYHPCLQYLFARCTILIRRAKVVDQTMQIDSIPR</sequence>
<dbReference type="AlphaFoldDB" id="A0A073IB95"/>
<keyword evidence="2" id="KW-1185">Reference proteome</keyword>
<organism evidence="1 2">
    <name type="scientific">Oxytricha trifallax</name>
    <dbReference type="NCBI Taxonomy" id="1172189"/>
    <lineage>
        <taxon>Eukaryota</taxon>
        <taxon>Sar</taxon>
        <taxon>Alveolata</taxon>
        <taxon>Ciliophora</taxon>
        <taxon>Intramacronucleata</taxon>
        <taxon>Spirotrichea</taxon>
        <taxon>Stichotrichia</taxon>
        <taxon>Sporadotrichida</taxon>
        <taxon>Oxytrichidae</taxon>
        <taxon>Oxytrichinae</taxon>
        <taxon>Oxytricha</taxon>
    </lineage>
</organism>
<dbReference type="Proteomes" id="UP000053232">
    <property type="component" value="Unassembled WGS sequence"/>
</dbReference>
<comment type="caution">
    <text evidence="1">The sequence shown here is derived from an EMBL/GenBank/DDBJ whole genome shotgun (WGS) entry which is preliminary data.</text>
</comment>